<feature type="transmembrane region" description="Helical" evidence="1">
    <location>
        <begin position="148"/>
        <end position="173"/>
    </location>
</feature>
<keyword evidence="1" id="KW-0812">Transmembrane</keyword>
<evidence type="ECO:0000313" key="3">
    <source>
        <dbReference type="WBParaSite" id="Pan_g18431.t1"/>
    </source>
</evidence>
<evidence type="ECO:0000256" key="1">
    <source>
        <dbReference type="SAM" id="Phobius"/>
    </source>
</evidence>
<reference evidence="3" key="2">
    <citation type="submission" date="2020-10" db="UniProtKB">
        <authorList>
            <consortium name="WormBaseParasite"/>
        </authorList>
    </citation>
    <scope>IDENTIFICATION</scope>
</reference>
<feature type="transmembrane region" description="Helical" evidence="1">
    <location>
        <begin position="179"/>
        <end position="203"/>
    </location>
</feature>
<dbReference type="Proteomes" id="UP000492821">
    <property type="component" value="Unassembled WGS sequence"/>
</dbReference>
<feature type="transmembrane region" description="Helical" evidence="1">
    <location>
        <begin position="100"/>
        <end position="127"/>
    </location>
</feature>
<evidence type="ECO:0000313" key="2">
    <source>
        <dbReference type="Proteomes" id="UP000492821"/>
    </source>
</evidence>
<name>A0A7E4VBB8_PANRE</name>
<dbReference type="InterPro" id="IPR019422">
    <property type="entry name" value="7TM_GPCR_serpentine_rcpt_Srh"/>
</dbReference>
<feature type="transmembrane region" description="Helical" evidence="1">
    <location>
        <begin position="43"/>
        <end position="63"/>
    </location>
</feature>
<dbReference type="PANTHER" id="PTHR22943">
    <property type="entry name" value="7-TRANSMEMBRANE DOMAIN RECEPTOR C.ELEGANS"/>
    <property type="match status" value="1"/>
</dbReference>
<feature type="transmembrane region" description="Helical" evidence="1">
    <location>
        <begin position="12"/>
        <end position="31"/>
    </location>
</feature>
<dbReference type="WBParaSite" id="Pan_g18431.t1">
    <property type="protein sequence ID" value="Pan_g18431.t1"/>
    <property type="gene ID" value="Pan_g18431"/>
</dbReference>
<dbReference type="Gene3D" id="1.20.1070.10">
    <property type="entry name" value="Rhodopsin 7-helix transmembrane proteins"/>
    <property type="match status" value="1"/>
</dbReference>
<dbReference type="SUPFAM" id="SSF81321">
    <property type="entry name" value="Family A G protein-coupled receptor-like"/>
    <property type="match status" value="1"/>
</dbReference>
<dbReference type="Pfam" id="PF10318">
    <property type="entry name" value="7TM_GPCR_Srh"/>
    <property type="match status" value="1"/>
</dbReference>
<keyword evidence="1" id="KW-1133">Transmembrane helix</keyword>
<organism evidence="2 3">
    <name type="scientific">Panagrellus redivivus</name>
    <name type="common">Microworm</name>
    <dbReference type="NCBI Taxonomy" id="6233"/>
    <lineage>
        <taxon>Eukaryota</taxon>
        <taxon>Metazoa</taxon>
        <taxon>Ecdysozoa</taxon>
        <taxon>Nematoda</taxon>
        <taxon>Chromadorea</taxon>
        <taxon>Rhabditida</taxon>
        <taxon>Tylenchina</taxon>
        <taxon>Panagrolaimomorpha</taxon>
        <taxon>Panagrolaimoidea</taxon>
        <taxon>Panagrolaimidae</taxon>
        <taxon>Panagrellus</taxon>
    </lineage>
</organism>
<keyword evidence="2" id="KW-1185">Reference proteome</keyword>
<dbReference type="AlphaFoldDB" id="A0A7E4VBB8"/>
<sequence length="239" mass="27510">MLFAIWYDNFVLLLYIVVVPVQFVYRYLFIVKNVSVTKAMHMLMLFIALGCCGLTAVASYLTIKDTQEYMEEFREILTSDPTYEDFTNIHMVITSIHNPWMILLVVIYFTLVTISTFLIIYTSHAVWKCTRNLVSKAAREAHAQVTRILILQVSTPVLLCFVPLIIYAVKVVFNLGPSIIPILIYPFISVVPIVNSILVICFMKSYREFFMSLFHSCFKLNFNGKTQVTVIQTTNLNKS</sequence>
<accession>A0A7E4VBB8</accession>
<protein>
    <submittedName>
        <fullName evidence="3">G_PROTEIN_RECEP_F1_2 domain-containing protein</fullName>
    </submittedName>
</protein>
<proteinExistence type="predicted"/>
<dbReference type="PANTHER" id="PTHR22943:SF248">
    <property type="entry name" value="SEVEN TM RECEPTOR"/>
    <property type="match status" value="1"/>
</dbReference>
<keyword evidence="1" id="KW-0472">Membrane</keyword>
<reference evidence="2" key="1">
    <citation type="journal article" date="2013" name="Genetics">
        <title>The draft genome and transcriptome of Panagrellus redivivus are shaped by the harsh demands of a free-living lifestyle.</title>
        <authorList>
            <person name="Srinivasan J."/>
            <person name="Dillman A.R."/>
            <person name="Macchietto M.G."/>
            <person name="Heikkinen L."/>
            <person name="Lakso M."/>
            <person name="Fracchia K.M."/>
            <person name="Antoshechkin I."/>
            <person name="Mortazavi A."/>
            <person name="Wong G."/>
            <person name="Sternberg P.W."/>
        </authorList>
    </citation>
    <scope>NUCLEOTIDE SEQUENCE [LARGE SCALE GENOMIC DNA]</scope>
    <source>
        <strain evidence="2">MT8872</strain>
    </source>
</reference>